<keyword evidence="5 9" id="KW-0067">ATP-binding</keyword>
<dbReference type="InterPro" id="IPR001650">
    <property type="entry name" value="Helicase_C-like"/>
</dbReference>
<dbReference type="InterPro" id="IPR011545">
    <property type="entry name" value="DEAD/DEAH_box_helicase_dom"/>
</dbReference>
<dbReference type="Pfam" id="PF00271">
    <property type="entry name" value="Helicase_C"/>
    <property type="match status" value="1"/>
</dbReference>
<evidence type="ECO:0000256" key="8">
    <source>
        <dbReference type="PROSITE-ProRule" id="PRU00552"/>
    </source>
</evidence>
<comment type="caution">
    <text evidence="14">The sequence shown here is derived from an EMBL/GenBank/DDBJ whole genome shotgun (WGS) entry which is preliminary data.</text>
</comment>
<feature type="compositionally biased region" description="Polar residues" evidence="10">
    <location>
        <begin position="51"/>
        <end position="66"/>
    </location>
</feature>
<dbReference type="PROSITE" id="PS51194">
    <property type="entry name" value="HELICASE_CTER"/>
    <property type="match status" value="1"/>
</dbReference>
<reference evidence="14" key="1">
    <citation type="submission" date="2019-08" db="EMBL/GenBank/DDBJ databases">
        <title>The improved chromosome-level genome for the pearl oyster Pinctada fucata martensii using PacBio sequencing and Hi-C.</title>
        <authorList>
            <person name="Zheng Z."/>
        </authorList>
    </citation>
    <scope>NUCLEOTIDE SEQUENCE</scope>
    <source>
        <strain evidence="14">ZZ-2019</strain>
        <tissue evidence="14">Adductor muscle</tissue>
    </source>
</reference>
<organism evidence="14 15">
    <name type="scientific">Pinctada imbricata</name>
    <name type="common">Atlantic pearl-oyster</name>
    <name type="synonym">Pinctada martensii</name>
    <dbReference type="NCBI Taxonomy" id="66713"/>
    <lineage>
        <taxon>Eukaryota</taxon>
        <taxon>Metazoa</taxon>
        <taxon>Spiralia</taxon>
        <taxon>Lophotrochozoa</taxon>
        <taxon>Mollusca</taxon>
        <taxon>Bivalvia</taxon>
        <taxon>Autobranchia</taxon>
        <taxon>Pteriomorphia</taxon>
        <taxon>Pterioida</taxon>
        <taxon>Pterioidea</taxon>
        <taxon>Pteriidae</taxon>
        <taxon>Pinctada</taxon>
    </lineage>
</organism>
<keyword evidence="15" id="KW-1185">Reference proteome</keyword>
<dbReference type="GO" id="GO:0016787">
    <property type="term" value="F:hydrolase activity"/>
    <property type="evidence" value="ECO:0007669"/>
    <property type="project" value="UniProtKB-KW"/>
</dbReference>
<dbReference type="EMBL" id="VSWD01000008">
    <property type="protein sequence ID" value="KAK3095333.1"/>
    <property type="molecule type" value="Genomic_DNA"/>
</dbReference>
<name>A0AA88Y0D4_PINIB</name>
<keyword evidence="3 9" id="KW-0378">Hydrolase</keyword>
<dbReference type="PROSITE" id="PS00039">
    <property type="entry name" value="DEAD_ATP_HELICASE"/>
    <property type="match status" value="1"/>
</dbReference>
<dbReference type="PANTHER" id="PTHR47958">
    <property type="entry name" value="ATP-DEPENDENT RNA HELICASE DBP3"/>
    <property type="match status" value="1"/>
</dbReference>
<evidence type="ECO:0000256" key="4">
    <source>
        <dbReference type="ARBA" id="ARBA00022806"/>
    </source>
</evidence>
<dbReference type="EC" id="3.6.4.13" evidence="1"/>
<dbReference type="InterPro" id="IPR027417">
    <property type="entry name" value="P-loop_NTPase"/>
</dbReference>
<dbReference type="InterPro" id="IPR000629">
    <property type="entry name" value="RNA-helicase_DEAD-box_CS"/>
</dbReference>
<dbReference type="GO" id="GO:0005524">
    <property type="term" value="F:ATP binding"/>
    <property type="evidence" value="ECO:0007669"/>
    <property type="project" value="UniProtKB-KW"/>
</dbReference>
<evidence type="ECO:0000256" key="10">
    <source>
        <dbReference type="SAM" id="MobiDB-lite"/>
    </source>
</evidence>
<dbReference type="PROSITE" id="PS51192">
    <property type="entry name" value="HELICASE_ATP_BIND_1"/>
    <property type="match status" value="1"/>
</dbReference>
<keyword evidence="4 9" id="KW-0347">Helicase</keyword>
<sequence length="453" mass="51465">MSLTETKVTEGYSDKTPETRSHEGNAPPHGEKKGDPIDWSADNTELDPQTEDQYGSNFKNVQQDGNTEVKEEYGEAQEFDQMGLADELLKGIYAYGYEKPSMIQQKAIPQCLTGRDVIAQAQSGTGKTATFSVGVLQRLDIEDKRCQALILAPTRELAIQTHRVVTALGDYMGVVCHAFVGGRRVSEDVAMIRRGIHVGIATPGRMMHLLGKKFIDPESIRMFVMDEADEMLSKGFLDQIYDLFQFLPREIQVILVSATMPREIMDITSRFMNNPVKILVKNEELTLSGIHQFYVNVEREDWKFETLCDLYEAISIKQSVIFCNSRRKVEWLTQALDDRDFTVSSVHGDMSQDTRETIMHGFRTGSSRVLITTDLLARGIDVQQVSLVLNYDLPIDRESYIHRIGRGGRFGRKGVAINFVTNDNLRQLRELEQFYNTQIEEMPRNIADVIEPY</sequence>
<dbReference type="CDD" id="cd18787">
    <property type="entry name" value="SF2_C_DEAD"/>
    <property type="match status" value="1"/>
</dbReference>
<dbReference type="GO" id="GO:0003724">
    <property type="term" value="F:RNA helicase activity"/>
    <property type="evidence" value="ECO:0007669"/>
    <property type="project" value="UniProtKB-EC"/>
</dbReference>
<feature type="domain" description="DEAD-box RNA helicase Q" evidence="13">
    <location>
        <begin position="77"/>
        <end position="105"/>
    </location>
</feature>
<dbReference type="SUPFAM" id="SSF52540">
    <property type="entry name" value="P-loop containing nucleoside triphosphate hydrolases"/>
    <property type="match status" value="1"/>
</dbReference>
<evidence type="ECO:0000259" key="11">
    <source>
        <dbReference type="PROSITE" id="PS51192"/>
    </source>
</evidence>
<dbReference type="SMART" id="SM00487">
    <property type="entry name" value="DEXDc"/>
    <property type="match status" value="1"/>
</dbReference>
<dbReference type="FunFam" id="3.40.50.300:FF:000031">
    <property type="entry name" value="Eukaryotic initiation factor 4A-III"/>
    <property type="match status" value="1"/>
</dbReference>
<protein>
    <recommendedName>
        <fullName evidence="1">RNA helicase</fullName>
        <ecNumber evidence="1">3.6.4.13</ecNumber>
    </recommendedName>
</protein>
<dbReference type="FunFam" id="3.40.50.300:FF:000849">
    <property type="entry name" value="ATP-dependent RNA helicase DBP5"/>
    <property type="match status" value="1"/>
</dbReference>
<evidence type="ECO:0000256" key="6">
    <source>
        <dbReference type="ARBA" id="ARBA00022884"/>
    </source>
</evidence>
<evidence type="ECO:0000256" key="5">
    <source>
        <dbReference type="ARBA" id="ARBA00022840"/>
    </source>
</evidence>
<gene>
    <name evidence="14" type="ORF">FSP39_013331</name>
</gene>
<evidence type="ECO:0000256" key="7">
    <source>
        <dbReference type="ARBA" id="ARBA00047984"/>
    </source>
</evidence>
<feature type="domain" description="Helicase C-terminal" evidence="12">
    <location>
        <begin position="289"/>
        <end position="450"/>
    </location>
</feature>
<accession>A0AA88Y0D4</accession>
<dbReference type="PROSITE" id="PS51195">
    <property type="entry name" value="Q_MOTIF"/>
    <property type="match status" value="1"/>
</dbReference>
<dbReference type="Gene3D" id="3.40.50.300">
    <property type="entry name" value="P-loop containing nucleotide triphosphate hydrolases"/>
    <property type="match status" value="2"/>
</dbReference>
<proteinExistence type="inferred from homology"/>
<evidence type="ECO:0000256" key="2">
    <source>
        <dbReference type="ARBA" id="ARBA00022741"/>
    </source>
</evidence>
<evidence type="ECO:0000256" key="1">
    <source>
        <dbReference type="ARBA" id="ARBA00012552"/>
    </source>
</evidence>
<dbReference type="InterPro" id="IPR014014">
    <property type="entry name" value="RNA_helicase_DEAD_Q_motif"/>
</dbReference>
<dbReference type="Proteomes" id="UP001186944">
    <property type="component" value="Unassembled WGS sequence"/>
</dbReference>
<feature type="region of interest" description="Disordered" evidence="10">
    <location>
        <begin position="1"/>
        <end position="73"/>
    </location>
</feature>
<feature type="domain" description="Helicase ATP-binding" evidence="11">
    <location>
        <begin position="108"/>
        <end position="278"/>
    </location>
</feature>
<dbReference type="GO" id="GO:0003723">
    <property type="term" value="F:RNA binding"/>
    <property type="evidence" value="ECO:0007669"/>
    <property type="project" value="UniProtKB-KW"/>
</dbReference>
<evidence type="ECO:0000313" key="14">
    <source>
        <dbReference type="EMBL" id="KAK3095333.1"/>
    </source>
</evidence>
<keyword evidence="2 9" id="KW-0547">Nucleotide-binding</keyword>
<evidence type="ECO:0000256" key="3">
    <source>
        <dbReference type="ARBA" id="ARBA00022801"/>
    </source>
</evidence>
<comment type="similarity">
    <text evidence="9">Belongs to the DEAD box helicase family.</text>
</comment>
<dbReference type="AlphaFoldDB" id="A0AA88Y0D4"/>
<evidence type="ECO:0000256" key="9">
    <source>
        <dbReference type="RuleBase" id="RU000492"/>
    </source>
</evidence>
<evidence type="ECO:0000259" key="13">
    <source>
        <dbReference type="PROSITE" id="PS51195"/>
    </source>
</evidence>
<evidence type="ECO:0000259" key="12">
    <source>
        <dbReference type="PROSITE" id="PS51194"/>
    </source>
</evidence>
<comment type="catalytic activity">
    <reaction evidence="7">
        <text>ATP + H2O = ADP + phosphate + H(+)</text>
        <dbReference type="Rhea" id="RHEA:13065"/>
        <dbReference type="ChEBI" id="CHEBI:15377"/>
        <dbReference type="ChEBI" id="CHEBI:15378"/>
        <dbReference type="ChEBI" id="CHEBI:30616"/>
        <dbReference type="ChEBI" id="CHEBI:43474"/>
        <dbReference type="ChEBI" id="CHEBI:456216"/>
        <dbReference type="EC" id="3.6.4.13"/>
    </reaction>
</comment>
<dbReference type="InterPro" id="IPR014001">
    <property type="entry name" value="Helicase_ATP-bd"/>
</dbReference>
<feature type="compositionally biased region" description="Basic and acidic residues" evidence="10">
    <location>
        <begin position="12"/>
        <end position="36"/>
    </location>
</feature>
<dbReference type="Pfam" id="PF00270">
    <property type="entry name" value="DEAD"/>
    <property type="match status" value="1"/>
</dbReference>
<dbReference type="SMART" id="SM00490">
    <property type="entry name" value="HELICc"/>
    <property type="match status" value="1"/>
</dbReference>
<keyword evidence="6" id="KW-0694">RNA-binding</keyword>
<feature type="short sequence motif" description="Q motif" evidence="8">
    <location>
        <begin position="77"/>
        <end position="105"/>
    </location>
</feature>
<evidence type="ECO:0000313" key="15">
    <source>
        <dbReference type="Proteomes" id="UP001186944"/>
    </source>
</evidence>